<protein>
    <recommendedName>
        <fullName evidence="3">Transposase</fullName>
    </recommendedName>
</protein>
<organism evidence="1 2">
    <name type="scientific">Aegilops tauschii subsp. strangulata</name>
    <name type="common">Goatgrass</name>
    <dbReference type="NCBI Taxonomy" id="200361"/>
    <lineage>
        <taxon>Eukaryota</taxon>
        <taxon>Viridiplantae</taxon>
        <taxon>Streptophyta</taxon>
        <taxon>Embryophyta</taxon>
        <taxon>Tracheophyta</taxon>
        <taxon>Spermatophyta</taxon>
        <taxon>Magnoliopsida</taxon>
        <taxon>Liliopsida</taxon>
        <taxon>Poales</taxon>
        <taxon>Poaceae</taxon>
        <taxon>BOP clade</taxon>
        <taxon>Pooideae</taxon>
        <taxon>Triticodae</taxon>
        <taxon>Triticeae</taxon>
        <taxon>Triticinae</taxon>
        <taxon>Aegilops</taxon>
    </lineage>
</organism>
<evidence type="ECO:0008006" key="3">
    <source>
        <dbReference type="Google" id="ProtNLM"/>
    </source>
</evidence>
<dbReference type="PANTHER" id="PTHR10775:SF185">
    <property type="entry name" value="OS08G0208400 PROTEIN"/>
    <property type="match status" value="1"/>
</dbReference>
<dbReference type="STRING" id="200361.A0A453TCN9"/>
<dbReference type="EnsemblPlants" id="AET7Gv21340500.1">
    <property type="protein sequence ID" value="AET7Gv21340500.1"/>
    <property type="gene ID" value="AET7Gv21340500"/>
</dbReference>
<accession>A0A453TCN9</accession>
<name>A0A453TCN9_AEGTS</name>
<dbReference type="PANTHER" id="PTHR10775">
    <property type="entry name" value="OS08G0208400 PROTEIN"/>
    <property type="match status" value="1"/>
</dbReference>
<reference evidence="2" key="2">
    <citation type="journal article" date="2017" name="Nat. Plants">
        <title>The Aegilops tauschii genome reveals multiple impacts of transposons.</title>
        <authorList>
            <person name="Zhao G."/>
            <person name="Zou C."/>
            <person name="Li K."/>
            <person name="Wang K."/>
            <person name="Li T."/>
            <person name="Gao L."/>
            <person name="Zhang X."/>
            <person name="Wang H."/>
            <person name="Yang Z."/>
            <person name="Liu X."/>
            <person name="Jiang W."/>
            <person name="Mao L."/>
            <person name="Kong X."/>
            <person name="Jiao Y."/>
            <person name="Jia J."/>
        </authorList>
    </citation>
    <scope>NUCLEOTIDE SEQUENCE [LARGE SCALE GENOMIC DNA]</scope>
    <source>
        <strain evidence="2">cv. AL8/78</strain>
    </source>
</reference>
<reference evidence="1" key="4">
    <citation type="submission" date="2019-03" db="UniProtKB">
        <authorList>
            <consortium name="EnsemblPlants"/>
        </authorList>
    </citation>
    <scope>IDENTIFICATION</scope>
</reference>
<reference evidence="1" key="5">
    <citation type="journal article" date="2021" name="G3 (Bethesda)">
        <title>Aegilops tauschii genome assembly Aet v5.0 features greater sequence contiguity and improved annotation.</title>
        <authorList>
            <person name="Wang L."/>
            <person name="Zhu T."/>
            <person name="Rodriguez J.C."/>
            <person name="Deal K.R."/>
            <person name="Dubcovsky J."/>
            <person name="McGuire P.E."/>
            <person name="Lux T."/>
            <person name="Spannagl M."/>
            <person name="Mayer K.F.X."/>
            <person name="Baldrich P."/>
            <person name="Meyers B.C."/>
            <person name="Huo N."/>
            <person name="Gu Y.Q."/>
            <person name="Zhou H."/>
            <person name="Devos K.M."/>
            <person name="Bennetzen J.L."/>
            <person name="Unver T."/>
            <person name="Budak H."/>
            <person name="Gulick P.J."/>
            <person name="Galiba G."/>
            <person name="Kalapos B."/>
            <person name="Nelson D.R."/>
            <person name="Li P."/>
            <person name="You F.M."/>
            <person name="Luo M.C."/>
            <person name="Dvorak J."/>
        </authorList>
    </citation>
    <scope>NUCLEOTIDE SEQUENCE [LARGE SCALE GENOMIC DNA]</scope>
    <source>
        <strain evidence="1">cv. AL8/78</strain>
    </source>
</reference>
<evidence type="ECO:0000313" key="1">
    <source>
        <dbReference type="EnsemblPlants" id="AET7Gv21340500.1"/>
    </source>
</evidence>
<sequence length="187" mass="21549">DVAYMVDDMFMSGRQGKGKPNLFSKLMEEAKKDLYEGCSDFTRLSFIIKLLHIKSYNRITNRAFNQFVELISATFPHADIPKSYTEAKNVLSEVGLGYETIHVCKFDCALFWGEHANKSHCPECETSRWKVEKGRKKIPHKVLRYFPIIPRLQRISVSKEQSADARWHKEKRVAEANVMRHPAGGEA</sequence>
<keyword evidence="2" id="KW-1185">Reference proteome</keyword>
<dbReference type="Proteomes" id="UP000015105">
    <property type="component" value="Chromosome 7D"/>
</dbReference>
<proteinExistence type="predicted"/>
<reference evidence="1" key="3">
    <citation type="journal article" date="2017" name="Nature">
        <title>Genome sequence of the progenitor of the wheat D genome Aegilops tauschii.</title>
        <authorList>
            <person name="Luo M.C."/>
            <person name="Gu Y.Q."/>
            <person name="Puiu D."/>
            <person name="Wang H."/>
            <person name="Twardziok S.O."/>
            <person name="Deal K.R."/>
            <person name="Huo N."/>
            <person name="Zhu T."/>
            <person name="Wang L."/>
            <person name="Wang Y."/>
            <person name="McGuire P.E."/>
            <person name="Liu S."/>
            <person name="Long H."/>
            <person name="Ramasamy R.K."/>
            <person name="Rodriguez J.C."/>
            <person name="Van S.L."/>
            <person name="Yuan L."/>
            <person name="Wang Z."/>
            <person name="Xia Z."/>
            <person name="Xiao L."/>
            <person name="Anderson O.D."/>
            <person name="Ouyang S."/>
            <person name="Liang Y."/>
            <person name="Zimin A.V."/>
            <person name="Pertea G."/>
            <person name="Qi P."/>
            <person name="Bennetzen J.L."/>
            <person name="Dai X."/>
            <person name="Dawson M.W."/>
            <person name="Muller H.G."/>
            <person name="Kugler K."/>
            <person name="Rivarola-Duarte L."/>
            <person name="Spannagl M."/>
            <person name="Mayer K.F.X."/>
            <person name="Lu F.H."/>
            <person name="Bevan M.W."/>
            <person name="Leroy P."/>
            <person name="Li P."/>
            <person name="You F.M."/>
            <person name="Sun Q."/>
            <person name="Liu Z."/>
            <person name="Lyons E."/>
            <person name="Wicker T."/>
            <person name="Salzberg S.L."/>
            <person name="Devos K.M."/>
            <person name="Dvorak J."/>
        </authorList>
    </citation>
    <scope>NUCLEOTIDE SEQUENCE [LARGE SCALE GENOMIC DNA]</scope>
    <source>
        <strain evidence="1">cv. AL8/78</strain>
    </source>
</reference>
<dbReference type="AlphaFoldDB" id="A0A453TCN9"/>
<dbReference type="Gramene" id="AET7Gv21340500.1">
    <property type="protein sequence ID" value="AET7Gv21340500.1"/>
    <property type="gene ID" value="AET7Gv21340500"/>
</dbReference>
<reference evidence="2" key="1">
    <citation type="journal article" date="2014" name="Science">
        <title>Ancient hybridizations among the ancestral genomes of bread wheat.</title>
        <authorList>
            <consortium name="International Wheat Genome Sequencing Consortium,"/>
            <person name="Marcussen T."/>
            <person name="Sandve S.R."/>
            <person name="Heier L."/>
            <person name="Spannagl M."/>
            <person name="Pfeifer M."/>
            <person name="Jakobsen K.S."/>
            <person name="Wulff B.B."/>
            <person name="Steuernagel B."/>
            <person name="Mayer K.F."/>
            <person name="Olsen O.A."/>
        </authorList>
    </citation>
    <scope>NUCLEOTIDE SEQUENCE [LARGE SCALE GENOMIC DNA]</scope>
    <source>
        <strain evidence="2">cv. AL8/78</strain>
    </source>
</reference>
<evidence type="ECO:0000313" key="2">
    <source>
        <dbReference type="Proteomes" id="UP000015105"/>
    </source>
</evidence>